<feature type="compositionally biased region" description="Acidic residues" evidence="7">
    <location>
        <begin position="388"/>
        <end position="400"/>
    </location>
</feature>
<gene>
    <name evidence="10" type="ORF">Poli38472_011509</name>
</gene>
<organism evidence="10 11">
    <name type="scientific">Pythium oligandrum</name>
    <name type="common">Mycoparasitic fungus</name>
    <dbReference type="NCBI Taxonomy" id="41045"/>
    <lineage>
        <taxon>Eukaryota</taxon>
        <taxon>Sar</taxon>
        <taxon>Stramenopiles</taxon>
        <taxon>Oomycota</taxon>
        <taxon>Peronosporomycetes</taxon>
        <taxon>Pythiales</taxon>
        <taxon>Pythiaceae</taxon>
        <taxon>Pythium</taxon>
    </lineage>
</organism>
<feature type="region of interest" description="Disordered" evidence="7">
    <location>
        <begin position="356"/>
        <end position="401"/>
    </location>
</feature>
<dbReference type="GO" id="GO:0034399">
    <property type="term" value="C:nuclear periphery"/>
    <property type="evidence" value="ECO:0007669"/>
    <property type="project" value="TreeGrafter"/>
</dbReference>
<proteinExistence type="predicted"/>
<feature type="compositionally biased region" description="Polar residues" evidence="7">
    <location>
        <begin position="119"/>
        <end position="132"/>
    </location>
</feature>
<dbReference type="Proteomes" id="UP000794436">
    <property type="component" value="Unassembled WGS sequence"/>
</dbReference>
<keyword evidence="3 8" id="KW-0812">Transmembrane</keyword>
<evidence type="ECO:0000256" key="2">
    <source>
        <dbReference type="ARBA" id="ARBA00022553"/>
    </source>
</evidence>
<evidence type="ECO:0000256" key="4">
    <source>
        <dbReference type="ARBA" id="ARBA00022989"/>
    </source>
</evidence>
<dbReference type="EMBL" id="SPLM01000039">
    <property type="protein sequence ID" value="TMW64629.1"/>
    <property type="molecule type" value="Genomic_DNA"/>
</dbReference>
<comment type="caution">
    <text evidence="10">The sequence shown here is derived from an EMBL/GenBank/DDBJ whole genome shotgun (WGS) entry which is preliminary data.</text>
</comment>
<dbReference type="PANTHER" id="PTHR47808:SF2">
    <property type="entry name" value="LEM DOMAIN-CONTAINING PROTEIN 2"/>
    <property type="match status" value="1"/>
</dbReference>
<evidence type="ECO:0000256" key="6">
    <source>
        <dbReference type="ARBA" id="ARBA00023242"/>
    </source>
</evidence>
<dbReference type="Gene3D" id="1.10.10.1180">
    <property type="entry name" value="MAN1, winged-helix domain"/>
    <property type="match status" value="1"/>
</dbReference>
<evidence type="ECO:0000313" key="11">
    <source>
        <dbReference type="Proteomes" id="UP000794436"/>
    </source>
</evidence>
<evidence type="ECO:0000256" key="3">
    <source>
        <dbReference type="ARBA" id="ARBA00022692"/>
    </source>
</evidence>
<feature type="compositionally biased region" description="Polar residues" evidence="7">
    <location>
        <begin position="142"/>
        <end position="155"/>
    </location>
</feature>
<reference evidence="10" key="1">
    <citation type="submission" date="2019-03" db="EMBL/GenBank/DDBJ databases">
        <title>Long read genome sequence of the mycoparasitic Pythium oligandrum ATCC 38472 isolated from sugarbeet rhizosphere.</title>
        <authorList>
            <person name="Gaulin E."/>
        </authorList>
    </citation>
    <scope>NUCLEOTIDE SEQUENCE</scope>
    <source>
        <strain evidence="10">ATCC 38472_TT</strain>
    </source>
</reference>
<dbReference type="GO" id="GO:0005637">
    <property type="term" value="C:nuclear inner membrane"/>
    <property type="evidence" value="ECO:0007669"/>
    <property type="project" value="UniProtKB-SubCell"/>
</dbReference>
<keyword evidence="5 8" id="KW-0472">Membrane</keyword>
<evidence type="ECO:0000259" key="9">
    <source>
        <dbReference type="Pfam" id="PF09402"/>
    </source>
</evidence>
<accession>A0A8K1CJB8</accession>
<evidence type="ECO:0000256" key="7">
    <source>
        <dbReference type="SAM" id="MobiDB-lite"/>
    </source>
</evidence>
<dbReference type="InterPro" id="IPR044780">
    <property type="entry name" value="Heh2/Src1"/>
</dbReference>
<dbReference type="PANTHER" id="PTHR47808">
    <property type="entry name" value="INNER NUCLEAR MEMBRANE PROTEIN HEH2-RELATED"/>
    <property type="match status" value="1"/>
</dbReference>
<feature type="compositionally biased region" description="Basic and acidic residues" evidence="7">
    <location>
        <begin position="160"/>
        <end position="169"/>
    </location>
</feature>
<feature type="domain" description="Man1/Src1-like C-terminal" evidence="9">
    <location>
        <begin position="473"/>
        <end position="771"/>
    </location>
</feature>
<feature type="transmembrane region" description="Helical" evidence="8">
    <location>
        <begin position="414"/>
        <end position="441"/>
    </location>
</feature>
<dbReference type="GO" id="GO:0005783">
    <property type="term" value="C:endoplasmic reticulum"/>
    <property type="evidence" value="ECO:0007669"/>
    <property type="project" value="TreeGrafter"/>
</dbReference>
<feature type="region of interest" description="Disordered" evidence="7">
    <location>
        <begin position="221"/>
        <end position="270"/>
    </location>
</feature>
<protein>
    <recommendedName>
        <fullName evidence="9">Man1/Src1-like C-terminal domain-containing protein</fullName>
    </recommendedName>
</protein>
<dbReference type="InterPro" id="IPR041885">
    <property type="entry name" value="MAN1_winged_helix_dom"/>
</dbReference>
<feature type="transmembrane region" description="Helical" evidence="8">
    <location>
        <begin position="658"/>
        <end position="675"/>
    </location>
</feature>
<dbReference type="AlphaFoldDB" id="A0A8K1CJB8"/>
<keyword evidence="6" id="KW-0539">Nucleus</keyword>
<dbReference type="OrthoDB" id="118234at2759"/>
<sequence>MERSTPTRRVGGSTPQSTRKLSSTSAASPGMRSPNGDFMSPVSRFNHAQEQAEEEQKVRMQALLDQERVQRLASKQGARVSTGNVSTTSSAKRKLLEPDVNQTPSQPNEGKTKHKKSRMSSPTRKPQQSMSAHRQRPASHGGNYTSVTHRTTVLSASALKRHEEREQDRYTSSPRSIKQEAVMMEQRYLAYESHTSVSTPTREHHSPVRESGFELFARHADPTVIKTPPKSPSSSPFRFTDDESSVASESPLPLLRTPIKTPPRAEDGMVDLGSVSKVSHLETVEGDDILSAMLGHTTPRVGRHFPSEHSRTTSEEREIQFLRRRRLAGNRPVVMRDVAKGSWEFEEALAPIPAGEKAAAERVRPSEDAQRARNDAEDAKAAAAENDALLEEDENDDDEPTERKIARFNEANHVGMTVFFLWVGGSIGLFCTLIVFFPWILTFFAPALPYCDGNGMALETGNPYALAVFDTSNLTALEQYSLERYREDCRSCPLNGVCQNGALVRCISPFELRRGVCVEAENVQLAVDHIAKSVEAFVRSKATQQVCGPPLLPLLRDNNWSLNLEALPSATQVVIILAELKEFMLSEFQVLLEKSSYSEVLANVSREEVLRRSLDLAFAGFEKIARVVGSVDEEMFIHIAASIAPWSCRARNQLLENVHLLGVGVFLAALCGLVYRKWLLYKSERALVARLVNEVRYFLIGRSQRTEPFYPANHLRDNLFDTLPNVSLKDRKWLRDAVWPKVSSIVAEDSRVRCRIAPIHGNQMVVWEWISSLPPRNVAAKMRRSHRKRYSI</sequence>
<feature type="region of interest" description="Disordered" evidence="7">
    <location>
        <begin position="1"/>
        <end position="178"/>
    </location>
</feature>
<dbReference type="InterPro" id="IPR018996">
    <property type="entry name" value="Man1/Src1-like_C"/>
</dbReference>
<name>A0A8K1CJB8_PYTOL</name>
<feature type="compositionally biased region" description="Basic and acidic residues" evidence="7">
    <location>
        <begin position="358"/>
        <end position="380"/>
    </location>
</feature>
<evidence type="ECO:0000256" key="1">
    <source>
        <dbReference type="ARBA" id="ARBA00004540"/>
    </source>
</evidence>
<keyword evidence="11" id="KW-1185">Reference proteome</keyword>
<feature type="compositionally biased region" description="Polar residues" evidence="7">
    <location>
        <begin position="79"/>
        <end position="90"/>
    </location>
</feature>
<dbReference type="GO" id="GO:0071763">
    <property type="term" value="P:nuclear membrane organization"/>
    <property type="evidence" value="ECO:0007669"/>
    <property type="project" value="TreeGrafter"/>
</dbReference>
<feature type="compositionally biased region" description="Polar residues" evidence="7">
    <location>
        <begin position="100"/>
        <end position="109"/>
    </location>
</feature>
<feature type="region of interest" description="Disordered" evidence="7">
    <location>
        <begin position="298"/>
        <end position="317"/>
    </location>
</feature>
<comment type="subcellular location">
    <subcellularLocation>
        <location evidence="1">Nucleus inner membrane</location>
    </subcellularLocation>
</comment>
<evidence type="ECO:0000256" key="5">
    <source>
        <dbReference type="ARBA" id="ARBA00023136"/>
    </source>
</evidence>
<dbReference type="GO" id="GO:0003682">
    <property type="term" value="F:chromatin binding"/>
    <property type="evidence" value="ECO:0007669"/>
    <property type="project" value="InterPro"/>
</dbReference>
<feature type="compositionally biased region" description="Basic and acidic residues" evidence="7">
    <location>
        <begin position="305"/>
        <end position="317"/>
    </location>
</feature>
<feature type="compositionally biased region" description="Polar residues" evidence="7">
    <location>
        <begin position="13"/>
        <end position="27"/>
    </location>
</feature>
<keyword evidence="2" id="KW-0597">Phosphoprotein</keyword>
<evidence type="ECO:0000256" key="8">
    <source>
        <dbReference type="SAM" id="Phobius"/>
    </source>
</evidence>
<keyword evidence="4 8" id="KW-1133">Transmembrane helix</keyword>
<dbReference type="Pfam" id="PF09402">
    <property type="entry name" value="MSC"/>
    <property type="match status" value="1"/>
</dbReference>
<evidence type="ECO:0000313" key="10">
    <source>
        <dbReference type="EMBL" id="TMW64629.1"/>
    </source>
</evidence>